<organism evidence="1">
    <name type="scientific">Noctiluca scintillans</name>
    <name type="common">Sea sparkle</name>
    <name type="synonym">Red tide dinoflagellate</name>
    <dbReference type="NCBI Taxonomy" id="2966"/>
    <lineage>
        <taxon>Eukaryota</taxon>
        <taxon>Sar</taxon>
        <taxon>Alveolata</taxon>
        <taxon>Dinophyceae</taxon>
        <taxon>Noctilucales</taxon>
        <taxon>Noctilucaceae</taxon>
        <taxon>Noctiluca</taxon>
    </lineage>
</organism>
<protein>
    <submittedName>
        <fullName evidence="1">Uncharacterized protein</fullName>
    </submittedName>
</protein>
<dbReference type="InterPro" id="IPR035959">
    <property type="entry name" value="RutC-like_sf"/>
</dbReference>
<dbReference type="EMBL" id="HBFQ01001220">
    <property type="protein sequence ID" value="CAD8826437.1"/>
    <property type="molecule type" value="Transcribed_RNA"/>
</dbReference>
<proteinExistence type="predicted"/>
<accession>A0A7S1EVQ4</accession>
<evidence type="ECO:0000313" key="1">
    <source>
        <dbReference type="EMBL" id="CAD8826437.1"/>
    </source>
</evidence>
<sequence>MSGSTLWRQALLRGLGQWCDDVVRNSESTIAVVHRLRPRCPLLILSGATPGPFYHSHPHVPAEFDHLSFDLASQTESNICTIGKIARSAGVDLARAPPQLVHWVSENGDGFESNSRTVAEVSPDLFSKHGMGGAMTLGAFATGGNVSDRRFLLETFGMAGMVGHPLGAKRETVRIDIEDEYDEKYFMPYVPAYLVQGLGDLVVFSLTAATGELSAPVSGLAQVETLLAKLSQVLGEVGASFDDVVLCWNRVADLDANEEAVLMTRSRLGFTRPLAESVLEVTESDPVGCAPDGTPLVIEYIVAAWVPRCG</sequence>
<reference evidence="1" key="1">
    <citation type="submission" date="2021-01" db="EMBL/GenBank/DDBJ databases">
        <authorList>
            <person name="Corre E."/>
            <person name="Pelletier E."/>
            <person name="Niang G."/>
            <person name="Scheremetjew M."/>
            <person name="Finn R."/>
            <person name="Kale V."/>
            <person name="Holt S."/>
            <person name="Cochrane G."/>
            <person name="Meng A."/>
            <person name="Brown T."/>
            <person name="Cohen L."/>
        </authorList>
    </citation>
    <scope>NUCLEOTIDE SEQUENCE</scope>
</reference>
<gene>
    <name evidence="1" type="ORF">NSCI0253_LOCUS783</name>
</gene>
<dbReference type="AlphaFoldDB" id="A0A7S1EVQ4"/>
<name>A0A7S1EVQ4_NOCSC</name>
<dbReference type="Gene3D" id="3.30.1330.40">
    <property type="entry name" value="RutC-like"/>
    <property type="match status" value="1"/>
</dbReference>